<dbReference type="InterPro" id="IPR017946">
    <property type="entry name" value="PLC-like_Pdiesterase_TIM-brl"/>
</dbReference>
<accession>A0A6J7NS93</accession>
<dbReference type="AlphaFoldDB" id="A0A6J7NS93"/>
<sequence length="240" mass="27202">MQQRLPSKFARPILFAHRGARAHSAENTLESFELALRLGATGLETDVWLTKDGQVVCDHDGVVNKFLRRTPINKFNRDELVSSIPSLEELFERCGTGINYSIDVCDDSAIDRIYELVSQGGTDFVKRVFLCNPNYSLLCQWHDKYPNLQLVNSIRLAKILEGPERRCANLATHGIVALNMHHTDWNGGLVALAHRFGLAAFSWDIQHVELICDAFRMGVDAVFSDWTDRMVDAYRTEFSD</sequence>
<protein>
    <submittedName>
        <fullName evidence="2">Unannotated protein</fullName>
    </submittedName>
</protein>
<dbReference type="CDD" id="cd08556">
    <property type="entry name" value="GDPD"/>
    <property type="match status" value="1"/>
</dbReference>
<proteinExistence type="predicted"/>
<feature type="domain" description="GP-PDE" evidence="1">
    <location>
        <begin position="12"/>
        <end position="234"/>
    </location>
</feature>
<dbReference type="SUPFAM" id="SSF51695">
    <property type="entry name" value="PLC-like phosphodiesterases"/>
    <property type="match status" value="1"/>
</dbReference>
<dbReference type="GO" id="GO:0006629">
    <property type="term" value="P:lipid metabolic process"/>
    <property type="evidence" value="ECO:0007669"/>
    <property type="project" value="InterPro"/>
</dbReference>
<dbReference type="GO" id="GO:0008081">
    <property type="term" value="F:phosphoric diester hydrolase activity"/>
    <property type="evidence" value="ECO:0007669"/>
    <property type="project" value="InterPro"/>
</dbReference>
<dbReference type="EMBL" id="CAFBOV010000082">
    <property type="protein sequence ID" value="CAB4995986.1"/>
    <property type="molecule type" value="Genomic_DNA"/>
</dbReference>
<evidence type="ECO:0000313" key="2">
    <source>
        <dbReference type="EMBL" id="CAB4995986.1"/>
    </source>
</evidence>
<gene>
    <name evidence="2" type="ORF">UFOPK4020_00538</name>
</gene>
<dbReference type="Gene3D" id="3.20.20.190">
    <property type="entry name" value="Phosphatidylinositol (PI) phosphodiesterase"/>
    <property type="match status" value="1"/>
</dbReference>
<dbReference type="PANTHER" id="PTHR46211">
    <property type="entry name" value="GLYCEROPHOSPHORYL DIESTER PHOSPHODIESTERASE"/>
    <property type="match status" value="1"/>
</dbReference>
<dbReference type="PROSITE" id="PS51704">
    <property type="entry name" value="GP_PDE"/>
    <property type="match status" value="1"/>
</dbReference>
<evidence type="ECO:0000259" key="1">
    <source>
        <dbReference type="PROSITE" id="PS51704"/>
    </source>
</evidence>
<dbReference type="PANTHER" id="PTHR46211:SF14">
    <property type="entry name" value="GLYCEROPHOSPHODIESTER PHOSPHODIESTERASE"/>
    <property type="match status" value="1"/>
</dbReference>
<name>A0A6J7NS93_9ZZZZ</name>
<reference evidence="2" key="1">
    <citation type="submission" date="2020-05" db="EMBL/GenBank/DDBJ databases">
        <authorList>
            <person name="Chiriac C."/>
            <person name="Salcher M."/>
            <person name="Ghai R."/>
            <person name="Kavagutti S V."/>
        </authorList>
    </citation>
    <scope>NUCLEOTIDE SEQUENCE</scope>
</reference>
<organism evidence="2">
    <name type="scientific">freshwater metagenome</name>
    <dbReference type="NCBI Taxonomy" id="449393"/>
    <lineage>
        <taxon>unclassified sequences</taxon>
        <taxon>metagenomes</taxon>
        <taxon>ecological metagenomes</taxon>
    </lineage>
</organism>
<dbReference type="Pfam" id="PF03009">
    <property type="entry name" value="GDPD"/>
    <property type="match status" value="1"/>
</dbReference>
<dbReference type="InterPro" id="IPR030395">
    <property type="entry name" value="GP_PDE_dom"/>
</dbReference>